<dbReference type="Proteomes" id="UP000693946">
    <property type="component" value="Linkage Group LG7"/>
</dbReference>
<evidence type="ECO:0000313" key="2">
    <source>
        <dbReference type="EMBL" id="KAG7482829.1"/>
    </source>
</evidence>
<feature type="region of interest" description="Disordered" evidence="1">
    <location>
        <begin position="124"/>
        <end position="157"/>
    </location>
</feature>
<evidence type="ECO:0000313" key="3">
    <source>
        <dbReference type="Proteomes" id="UP000693946"/>
    </source>
</evidence>
<dbReference type="PANTHER" id="PTHR31025:SF27">
    <property type="entry name" value="SI:CH211-193K19.2-RELATED"/>
    <property type="match status" value="1"/>
</dbReference>
<dbReference type="PANTHER" id="PTHR31025">
    <property type="entry name" value="SI:CH211-196P9.1-RELATED"/>
    <property type="match status" value="1"/>
</dbReference>
<organism evidence="2 3">
    <name type="scientific">Solea senegalensis</name>
    <name type="common">Senegalese sole</name>
    <dbReference type="NCBI Taxonomy" id="28829"/>
    <lineage>
        <taxon>Eukaryota</taxon>
        <taxon>Metazoa</taxon>
        <taxon>Chordata</taxon>
        <taxon>Craniata</taxon>
        <taxon>Vertebrata</taxon>
        <taxon>Euteleostomi</taxon>
        <taxon>Actinopterygii</taxon>
        <taxon>Neopterygii</taxon>
        <taxon>Teleostei</taxon>
        <taxon>Neoteleostei</taxon>
        <taxon>Acanthomorphata</taxon>
        <taxon>Carangaria</taxon>
        <taxon>Pleuronectiformes</taxon>
        <taxon>Pleuronectoidei</taxon>
        <taxon>Soleidae</taxon>
        <taxon>Solea</taxon>
    </lineage>
</organism>
<feature type="compositionally biased region" description="Polar residues" evidence="1">
    <location>
        <begin position="147"/>
        <end position="157"/>
    </location>
</feature>
<accession>A0AAV6Q7F5</accession>
<proteinExistence type="predicted"/>
<comment type="caution">
    <text evidence="2">The sequence shown here is derived from an EMBL/GenBank/DDBJ whole genome shotgun (WGS) entry which is preliminary data.</text>
</comment>
<dbReference type="EMBL" id="JAGKHQ010000019">
    <property type="protein sequence ID" value="KAG7482829.1"/>
    <property type="molecule type" value="Genomic_DNA"/>
</dbReference>
<protein>
    <submittedName>
        <fullName evidence="2">Uncharacterized protein</fullName>
    </submittedName>
</protein>
<dbReference type="AlphaFoldDB" id="A0AAV6Q7F5"/>
<keyword evidence="3" id="KW-1185">Reference proteome</keyword>
<name>A0AAV6Q7F5_SOLSE</name>
<sequence>MLKAERGVTGAALRCLSVCRPVVYIRLRSRAEWLCIFFNVSGTEKRWKRRGVRGWRNEGELVEGNRLLSFQYLPVRGFMQRLCSRDCSFQSNIYGTFKSHKSRKHTPHTYVAFKPGIVKTTRLATQTDVQSSDREEEDDGEEVCAGSPSTDVNTQPRELSSLIEQQLGAALLKLEYLVHVPGTAIDEFLEELHHLLSSPTSTVSKSLVGDILQSNNIQVDKSIIADIATAVCSATPVHKALEKGGPLSTSYLRRRYYNEKFGVVEPVTYVLNVKEKHTFQLFLIVNVLCAWYNEHYRAFALEQTSKTIKLIALDELMDTYPLSDYRVGRSRMIKRSTMSALTVLRVILDAENSQRLLLEGGFPKSVDEVVQEVKRQCNLNYTFRLQFMDEHFGNAFTNLTRVEELKDKGTIKVIRIESSQCAEASLSHSVLQPPLSPSSVSVSSGSVDTDILSSSDSSSSRTLWPVNFPVPQFSYDSELKLERGNATYKKNGTPLIPDLKLKSNILETLVQEIIKYKVYCSGQEFNAVAKALVSKHPCLNEKGSHTGHAGWKASLANKLAMYRTQLRKLGCTEVTVNSLKNKPEGKASPAAAIKKPRRSEVNYCPPHPIGESDTSLERLRVELLADVTRTNREVIKMKMEKTFSYRRREVISKEPMVNDFKARWPAFFHLSEINAEYKRITTMLLQSRFLSQLDIHTDQLIKLFGKRGGLIGTKLKHILEEIGKSEDTEVVRELIIKGLCVYLHEDPAHLFMEYERRRQNGAASPSLCILTLPAIPAKDCEGSVPFLHSWFRRAVCKDELLNSLRRLPQPLWPVFRYVQQRHHRALTSDEGISSKTLYCLNTIEHDVTVSAGRLHSRLLNVAT</sequence>
<evidence type="ECO:0000256" key="1">
    <source>
        <dbReference type="SAM" id="MobiDB-lite"/>
    </source>
</evidence>
<gene>
    <name evidence="2" type="ORF">JOB18_031142</name>
</gene>
<reference evidence="2 3" key="1">
    <citation type="journal article" date="2021" name="Sci. Rep.">
        <title>Chromosome anchoring in Senegalese sole (Solea senegalensis) reveals sex-associated markers and genome rearrangements in flatfish.</title>
        <authorList>
            <person name="Guerrero-Cozar I."/>
            <person name="Gomez-Garrido J."/>
            <person name="Berbel C."/>
            <person name="Martinez-Blanch J.F."/>
            <person name="Alioto T."/>
            <person name="Claros M.G."/>
            <person name="Gagnaire P.A."/>
            <person name="Manchado M."/>
        </authorList>
    </citation>
    <scope>NUCLEOTIDE SEQUENCE [LARGE SCALE GENOMIC DNA]</scope>
    <source>
        <strain evidence="2">Sse05_10M</strain>
    </source>
</reference>